<proteinExistence type="predicted"/>
<sequence>MAREAAQSRLSEAPSCAAFQIQITDRCCETIIHAPIAIAPSLPAPIVDMDLDLDLSLDLNLNLKLGSQVEMDLDPAEHDLGDGAEVEHEEELPLLKVPRTFNAELQMTMDAVAERLNGLVRARAVSSPAPPSLPLDYRRSTKRTVSRYVAADESFGGVGLGVGGAKKDWERKGKHSTLPALKPKRSTISLLASPITFATATNHHAATEATMTTSRLTSPVVGEFKGWFSNLFKKTRREVGLLLEKLGIVIEESGFSAFPEGTKVEDDLMASLALRCKVKEGSTEDAQMVLKPVRFRVEFSAAPSRVLTYPPPPSHKHHSAPLSPNSNTNNLPSAALGALLAALLDPPLKTRASVLVNRTASSSAAFPPGCQSAIVLMHEKGSASTFKNVWKRRTVRALGIRL</sequence>
<evidence type="ECO:0000313" key="2">
    <source>
        <dbReference type="EMBL" id="KAJ7359245.1"/>
    </source>
</evidence>
<accession>A0AAD7AHQ7</accession>
<gene>
    <name evidence="2" type="ORF">DFH08DRAFT_1074775</name>
</gene>
<evidence type="ECO:0000313" key="3">
    <source>
        <dbReference type="Proteomes" id="UP001218218"/>
    </source>
</evidence>
<reference evidence="2" key="1">
    <citation type="submission" date="2023-03" db="EMBL/GenBank/DDBJ databases">
        <title>Massive genome expansion in bonnet fungi (Mycena s.s.) driven by repeated elements and novel gene families across ecological guilds.</title>
        <authorList>
            <consortium name="Lawrence Berkeley National Laboratory"/>
            <person name="Harder C.B."/>
            <person name="Miyauchi S."/>
            <person name="Viragh M."/>
            <person name="Kuo A."/>
            <person name="Thoen E."/>
            <person name="Andreopoulos B."/>
            <person name="Lu D."/>
            <person name="Skrede I."/>
            <person name="Drula E."/>
            <person name="Henrissat B."/>
            <person name="Morin E."/>
            <person name="Kohler A."/>
            <person name="Barry K."/>
            <person name="LaButti K."/>
            <person name="Morin E."/>
            <person name="Salamov A."/>
            <person name="Lipzen A."/>
            <person name="Mereny Z."/>
            <person name="Hegedus B."/>
            <person name="Baldrian P."/>
            <person name="Stursova M."/>
            <person name="Weitz H."/>
            <person name="Taylor A."/>
            <person name="Grigoriev I.V."/>
            <person name="Nagy L.G."/>
            <person name="Martin F."/>
            <person name="Kauserud H."/>
        </authorList>
    </citation>
    <scope>NUCLEOTIDE SEQUENCE</scope>
    <source>
        <strain evidence="2">CBHHK002</strain>
    </source>
</reference>
<organism evidence="2 3">
    <name type="scientific">Mycena albidolilacea</name>
    <dbReference type="NCBI Taxonomy" id="1033008"/>
    <lineage>
        <taxon>Eukaryota</taxon>
        <taxon>Fungi</taxon>
        <taxon>Dikarya</taxon>
        <taxon>Basidiomycota</taxon>
        <taxon>Agaricomycotina</taxon>
        <taxon>Agaricomycetes</taxon>
        <taxon>Agaricomycetidae</taxon>
        <taxon>Agaricales</taxon>
        <taxon>Marasmiineae</taxon>
        <taxon>Mycenaceae</taxon>
        <taxon>Mycena</taxon>
    </lineage>
</organism>
<name>A0AAD7AHQ7_9AGAR</name>
<comment type="caution">
    <text evidence="2">The sequence shown here is derived from an EMBL/GenBank/DDBJ whole genome shotgun (WGS) entry which is preliminary data.</text>
</comment>
<keyword evidence="3" id="KW-1185">Reference proteome</keyword>
<dbReference type="Proteomes" id="UP001218218">
    <property type="component" value="Unassembled WGS sequence"/>
</dbReference>
<evidence type="ECO:0000256" key="1">
    <source>
        <dbReference type="SAM" id="MobiDB-lite"/>
    </source>
</evidence>
<protein>
    <submittedName>
        <fullName evidence="2">Uncharacterized protein</fullName>
    </submittedName>
</protein>
<dbReference type="AlphaFoldDB" id="A0AAD7AHQ7"/>
<feature type="region of interest" description="Disordered" evidence="1">
    <location>
        <begin position="308"/>
        <end position="328"/>
    </location>
</feature>
<dbReference type="EMBL" id="JARIHO010000006">
    <property type="protein sequence ID" value="KAJ7359245.1"/>
    <property type="molecule type" value="Genomic_DNA"/>
</dbReference>